<name>A0AAN4VWR5_9BACT</name>
<feature type="compositionally biased region" description="Basic residues" evidence="1">
    <location>
        <begin position="74"/>
        <end position="84"/>
    </location>
</feature>
<protein>
    <submittedName>
        <fullName evidence="3">Uncharacterized protein</fullName>
    </submittedName>
</protein>
<feature type="signal peptide" evidence="2">
    <location>
        <begin position="1"/>
        <end position="24"/>
    </location>
</feature>
<evidence type="ECO:0000256" key="1">
    <source>
        <dbReference type="SAM" id="MobiDB-lite"/>
    </source>
</evidence>
<accession>A0AAN4VWR5</accession>
<feature type="region of interest" description="Disordered" evidence="1">
    <location>
        <begin position="65"/>
        <end position="84"/>
    </location>
</feature>
<proteinExistence type="predicted"/>
<dbReference type="Proteomes" id="UP001310022">
    <property type="component" value="Unassembled WGS sequence"/>
</dbReference>
<gene>
    <name evidence="3" type="ORF">PEDI_07470</name>
</gene>
<feature type="chain" id="PRO_5042875659" evidence="2">
    <location>
        <begin position="25"/>
        <end position="84"/>
    </location>
</feature>
<dbReference type="EMBL" id="BQKE01000001">
    <property type="protein sequence ID" value="GJM60195.1"/>
    <property type="molecule type" value="Genomic_DNA"/>
</dbReference>
<comment type="caution">
    <text evidence="3">The sequence shown here is derived from an EMBL/GenBank/DDBJ whole genome shotgun (WGS) entry which is preliminary data.</text>
</comment>
<organism evidence="3 4">
    <name type="scientific">Persicobacter diffluens</name>
    <dbReference type="NCBI Taxonomy" id="981"/>
    <lineage>
        <taxon>Bacteria</taxon>
        <taxon>Pseudomonadati</taxon>
        <taxon>Bacteroidota</taxon>
        <taxon>Cytophagia</taxon>
        <taxon>Cytophagales</taxon>
        <taxon>Persicobacteraceae</taxon>
        <taxon>Persicobacter</taxon>
    </lineage>
</organism>
<sequence length="84" mass="9918">MILRTLFSLFLALSLWTLPEIASAGGKQHQKEIVKTKKTSVKRQKSAIRDRRKFQRKLAKFQGELMKKSEKHDKRIIKLQRKGR</sequence>
<evidence type="ECO:0000313" key="3">
    <source>
        <dbReference type="EMBL" id="GJM60195.1"/>
    </source>
</evidence>
<reference evidence="3 4" key="1">
    <citation type="submission" date="2021-12" db="EMBL/GenBank/DDBJ databases">
        <title>Genome sequencing of bacteria with rrn-lacking chromosome and rrn-plasmid.</title>
        <authorList>
            <person name="Anda M."/>
            <person name="Iwasaki W."/>
        </authorList>
    </citation>
    <scope>NUCLEOTIDE SEQUENCE [LARGE SCALE GENOMIC DNA]</scope>
    <source>
        <strain evidence="3 4">NBRC 15940</strain>
    </source>
</reference>
<dbReference type="RefSeq" id="WP_338236032.1">
    <property type="nucleotide sequence ID" value="NZ_BQKE01000001.1"/>
</dbReference>
<keyword evidence="2" id="KW-0732">Signal</keyword>
<evidence type="ECO:0000256" key="2">
    <source>
        <dbReference type="SAM" id="SignalP"/>
    </source>
</evidence>
<keyword evidence="4" id="KW-1185">Reference proteome</keyword>
<dbReference type="AlphaFoldDB" id="A0AAN4VWR5"/>
<evidence type="ECO:0000313" key="4">
    <source>
        <dbReference type="Proteomes" id="UP001310022"/>
    </source>
</evidence>